<evidence type="ECO:0000313" key="2">
    <source>
        <dbReference type="Proteomes" id="UP001204579"/>
    </source>
</evidence>
<dbReference type="RefSeq" id="WP_258336194.1">
    <property type="nucleotide sequence ID" value="NZ_JANRHJ010000018.1"/>
</dbReference>
<organism evidence="1 2">
    <name type="scientific">Phocaeicola barnesiae</name>
    <dbReference type="NCBI Taxonomy" id="376804"/>
    <lineage>
        <taxon>Bacteria</taxon>
        <taxon>Pseudomonadati</taxon>
        <taxon>Bacteroidota</taxon>
        <taxon>Bacteroidia</taxon>
        <taxon>Bacteroidales</taxon>
        <taxon>Bacteroidaceae</taxon>
        <taxon>Phocaeicola</taxon>
    </lineage>
</organism>
<sequence>MMKYLALFVVAGLCACGGNGKTETTVETVQKAVTDVPSREAYEGFEWERVTGAGLSFWSQRNPEIRVMADASLPGAVVVRNGDAVPHKVMQVFPLKNRSIEDVIPLLRMQDGWNDSQTCQFKEVESGREGFKRYLLVPAGSYATEVEKQMKEEPVPVTCSGWGVGNSGMRYFEVQLSCPDRAVFVEIGQDAPLFDENSICLTGADVKSDSTQVLYVQSGEVRIGHEVRSFRPDNDGREFWLVDKTGTLTTVYDRKTGGQKNGKSLRMTLKLEYNGKWNDGFAAEYDGVYFVREVIE</sequence>
<proteinExistence type="predicted"/>
<evidence type="ECO:0000313" key="1">
    <source>
        <dbReference type="EMBL" id="MCR8875057.1"/>
    </source>
</evidence>
<dbReference type="Proteomes" id="UP001204579">
    <property type="component" value="Unassembled WGS sequence"/>
</dbReference>
<keyword evidence="2" id="KW-1185">Reference proteome</keyword>
<name>A0AAW5N6T0_9BACT</name>
<dbReference type="AlphaFoldDB" id="A0AAW5N6T0"/>
<evidence type="ECO:0008006" key="3">
    <source>
        <dbReference type="Google" id="ProtNLM"/>
    </source>
</evidence>
<accession>A0AAW5N6T0</accession>
<dbReference type="EMBL" id="JANRHJ010000018">
    <property type="protein sequence ID" value="MCR8875057.1"/>
    <property type="molecule type" value="Genomic_DNA"/>
</dbReference>
<comment type="caution">
    <text evidence="1">The sequence shown here is derived from an EMBL/GenBank/DDBJ whole genome shotgun (WGS) entry which is preliminary data.</text>
</comment>
<reference evidence="1 2" key="1">
    <citation type="submission" date="2022-08" db="EMBL/GenBank/DDBJ databases">
        <authorList>
            <person name="Zeman M."/>
            <person name="Kubasova T."/>
        </authorList>
    </citation>
    <scope>NUCLEOTIDE SEQUENCE [LARGE SCALE GENOMIC DNA]</scope>
    <source>
        <strain evidence="1 2">ET62</strain>
    </source>
</reference>
<protein>
    <recommendedName>
        <fullName evidence="3">Lipoprotein</fullName>
    </recommendedName>
</protein>
<dbReference type="PROSITE" id="PS51257">
    <property type="entry name" value="PROKAR_LIPOPROTEIN"/>
    <property type="match status" value="1"/>
</dbReference>
<gene>
    <name evidence="1" type="ORF">NW209_13720</name>
</gene>